<dbReference type="OrthoDB" id="7480128at2759"/>
<keyword evidence="2" id="KW-1185">Reference proteome</keyword>
<accession>A0A4C1ZNN1</accession>
<evidence type="ECO:0000313" key="2">
    <source>
        <dbReference type="Proteomes" id="UP000299102"/>
    </source>
</evidence>
<name>A0A4C1ZNN1_EUMVA</name>
<evidence type="ECO:0000313" key="1">
    <source>
        <dbReference type="EMBL" id="GBP88499.1"/>
    </source>
</evidence>
<gene>
    <name evidence="1" type="ORF">EVAR_63947_1</name>
</gene>
<proteinExistence type="predicted"/>
<protein>
    <submittedName>
        <fullName evidence="1">Uncharacterized protein</fullName>
    </submittedName>
</protein>
<dbReference type="EMBL" id="BGZK01001938">
    <property type="protein sequence ID" value="GBP88499.1"/>
    <property type="molecule type" value="Genomic_DNA"/>
</dbReference>
<dbReference type="Proteomes" id="UP000299102">
    <property type="component" value="Unassembled WGS sequence"/>
</dbReference>
<sequence>MQTHCALLTSLHVPLGRRASLVGNSCARGISCLGRVARGPMAENGFSLPAIVERVIGNDELWEAVQTFCEKNLIPEGGGFGEIRYPFTGMR</sequence>
<comment type="caution">
    <text evidence="1">The sequence shown here is derived from an EMBL/GenBank/DDBJ whole genome shotgun (WGS) entry which is preliminary data.</text>
</comment>
<reference evidence="1 2" key="1">
    <citation type="journal article" date="2019" name="Commun. Biol.">
        <title>The bagworm genome reveals a unique fibroin gene that provides high tensile strength.</title>
        <authorList>
            <person name="Kono N."/>
            <person name="Nakamura H."/>
            <person name="Ohtoshi R."/>
            <person name="Tomita M."/>
            <person name="Numata K."/>
            <person name="Arakawa K."/>
        </authorList>
    </citation>
    <scope>NUCLEOTIDE SEQUENCE [LARGE SCALE GENOMIC DNA]</scope>
</reference>
<organism evidence="1 2">
    <name type="scientific">Eumeta variegata</name>
    <name type="common">Bagworm moth</name>
    <name type="synonym">Eumeta japonica</name>
    <dbReference type="NCBI Taxonomy" id="151549"/>
    <lineage>
        <taxon>Eukaryota</taxon>
        <taxon>Metazoa</taxon>
        <taxon>Ecdysozoa</taxon>
        <taxon>Arthropoda</taxon>
        <taxon>Hexapoda</taxon>
        <taxon>Insecta</taxon>
        <taxon>Pterygota</taxon>
        <taxon>Neoptera</taxon>
        <taxon>Endopterygota</taxon>
        <taxon>Lepidoptera</taxon>
        <taxon>Glossata</taxon>
        <taxon>Ditrysia</taxon>
        <taxon>Tineoidea</taxon>
        <taxon>Psychidae</taxon>
        <taxon>Oiketicinae</taxon>
        <taxon>Eumeta</taxon>
    </lineage>
</organism>
<dbReference type="AlphaFoldDB" id="A0A4C1ZNN1"/>